<dbReference type="InterPro" id="IPR024399">
    <property type="entry name" value="DUF2628"/>
</dbReference>
<evidence type="ECO:0000313" key="3">
    <source>
        <dbReference type="EMBL" id="GLR89395.1"/>
    </source>
</evidence>
<feature type="region of interest" description="Disordered" evidence="1">
    <location>
        <begin position="136"/>
        <end position="177"/>
    </location>
</feature>
<evidence type="ECO:0008006" key="5">
    <source>
        <dbReference type="Google" id="ProtNLM"/>
    </source>
</evidence>
<dbReference type="Pfam" id="PF10947">
    <property type="entry name" value="DUF2628"/>
    <property type="match status" value="1"/>
</dbReference>
<reference evidence="4" key="1">
    <citation type="journal article" date="2019" name="Int. J. Syst. Evol. Microbiol.">
        <title>The Global Catalogue of Microorganisms (GCM) 10K type strain sequencing project: providing services to taxonomists for standard genome sequencing and annotation.</title>
        <authorList>
            <consortium name="The Broad Institute Genomics Platform"/>
            <consortium name="The Broad Institute Genome Sequencing Center for Infectious Disease"/>
            <person name="Wu L."/>
            <person name="Ma J."/>
        </authorList>
    </citation>
    <scope>NUCLEOTIDE SEQUENCE [LARGE SCALE GENOMIC DNA]</scope>
    <source>
        <strain evidence="4">NBRC 102520</strain>
    </source>
</reference>
<protein>
    <recommendedName>
        <fullName evidence="5">DUF2628 domain-containing protein</fullName>
    </recommendedName>
</protein>
<evidence type="ECO:0000313" key="4">
    <source>
        <dbReference type="Proteomes" id="UP001156905"/>
    </source>
</evidence>
<gene>
    <name evidence="3" type="ORF">GCM10007857_61080</name>
</gene>
<dbReference type="RefSeq" id="WP_284271595.1">
    <property type="nucleotide sequence ID" value="NZ_BSOW01000025.1"/>
</dbReference>
<keyword evidence="2" id="KW-0472">Membrane</keyword>
<feature type="transmembrane region" description="Helical" evidence="2">
    <location>
        <begin position="70"/>
        <end position="89"/>
    </location>
</feature>
<keyword evidence="4" id="KW-1185">Reference proteome</keyword>
<evidence type="ECO:0000256" key="2">
    <source>
        <dbReference type="SAM" id="Phobius"/>
    </source>
</evidence>
<proteinExistence type="predicted"/>
<sequence length="177" mass="19723">MPAYTVHAPGPNGADLRATDNFVFVRDGFHFWAMIYGPLWLLWHRLWLALLGWVILFAAFQAGLSSLGVGRSSIFLADIVLALLMGLEASSLRRWTLSRGNWRQLDVVIADDRDTAERRFFERWSQKQRGIVNDQWAVDRGGPPPTRNVPGQPFSDPPPLPSGGIIGLFPEPGGSSR</sequence>
<keyword evidence="2" id="KW-1133">Transmembrane helix</keyword>
<evidence type="ECO:0000256" key="1">
    <source>
        <dbReference type="SAM" id="MobiDB-lite"/>
    </source>
</evidence>
<name>A0ABQ6B8Y1_9BRAD</name>
<organism evidence="3 4">
    <name type="scientific">Bradyrhizobium iriomotense</name>
    <dbReference type="NCBI Taxonomy" id="441950"/>
    <lineage>
        <taxon>Bacteria</taxon>
        <taxon>Pseudomonadati</taxon>
        <taxon>Pseudomonadota</taxon>
        <taxon>Alphaproteobacteria</taxon>
        <taxon>Hyphomicrobiales</taxon>
        <taxon>Nitrobacteraceae</taxon>
        <taxon>Bradyrhizobium</taxon>
    </lineage>
</organism>
<dbReference type="Proteomes" id="UP001156905">
    <property type="component" value="Unassembled WGS sequence"/>
</dbReference>
<keyword evidence="2" id="KW-0812">Transmembrane</keyword>
<feature type="transmembrane region" description="Helical" evidence="2">
    <location>
        <begin position="46"/>
        <end position="64"/>
    </location>
</feature>
<accession>A0ABQ6B8Y1</accession>
<dbReference type="EMBL" id="BSOW01000025">
    <property type="protein sequence ID" value="GLR89395.1"/>
    <property type="molecule type" value="Genomic_DNA"/>
</dbReference>
<comment type="caution">
    <text evidence="3">The sequence shown here is derived from an EMBL/GenBank/DDBJ whole genome shotgun (WGS) entry which is preliminary data.</text>
</comment>